<feature type="region of interest" description="Disordered" evidence="1">
    <location>
        <begin position="41"/>
        <end position="63"/>
    </location>
</feature>
<evidence type="ECO:0000313" key="3">
    <source>
        <dbReference type="Proteomes" id="UP000756346"/>
    </source>
</evidence>
<evidence type="ECO:0000313" key="2">
    <source>
        <dbReference type="EMBL" id="KAH7027244.1"/>
    </source>
</evidence>
<dbReference type="RefSeq" id="XP_046010043.1">
    <property type="nucleotide sequence ID" value="XM_046154368.1"/>
</dbReference>
<dbReference type="AlphaFoldDB" id="A0A9P8Y1N4"/>
<dbReference type="GeneID" id="70183914"/>
<accession>A0A9P8Y1N4</accession>
<organism evidence="2 3">
    <name type="scientific">Microdochium trichocladiopsis</name>
    <dbReference type="NCBI Taxonomy" id="1682393"/>
    <lineage>
        <taxon>Eukaryota</taxon>
        <taxon>Fungi</taxon>
        <taxon>Dikarya</taxon>
        <taxon>Ascomycota</taxon>
        <taxon>Pezizomycotina</taxon>
        <taxon>Sordariomycetes</taxon>
        <taxon>Xylariomycetidae</taxon>
        <taxon>Xylariales</taxon>
        <taxon>Microdochiaceae</taxon>
        <taxon>Microdochium</taxon>
    </lineage>
</organism>
<comment type="caution">
    <text evidence="2">The sequence shown here is derived from an EMBL/GenBank/DDBJ whole genome shotgun (WGS) entry which is preliminary data.</text>
</comment>
<dbReference type="EMBL" id="JAGTJQ010000007">
    <property type="protein sequence ID" value="KAH7027244.1"/>
    <property type="molecule type" value="Genomic_DNA"/>
</dbReference>
<proteinExistence type="predicted"/>
<gene>
    <name evidence="2" type="ORF">B0I36DRAFT_326725</name>
</gene>
<protein>
    <submittedName>
        <fullName evidence="2">Uncharacterized protein</fullName>
    </submittedName>
</protein>
<dbReference type="Proteomes" id="UP000756346">
    <property type="component" value="Unassembled WGS sequence"/>
</dbReference>
<evidence type="ECO:0000256" key="1">
    <source>
        <dbReference type="SAM" id="MobiDB-lite"/>
    </source>
</evidence>
<reference evidence="2" key="1">
    <citation type="journal article" date="2021" name="Nat. Commun.">
        <title>Genetic determinants of endophytism in the Arabidopsis root mycobiome.</title>
        <authorList>
            <person name="Mesny F."/>
            <person name="Miyauchi S."/>
            <person name="Thiergart T."/>
            <person name="Pickel B."/>
            <person name="Atanasova L."/>
            <person name="Karlsson M."/>
            <person name="Huettel B."/>
            <person name="Barry K.W."/>
            <person name="Haridas S."/>
            <person name="Chen C."/>
            <person name="Bauer D."/>
            <person name="Andreopoulos W."/>
            <person name="Pangilinan J."/>
            <person name="LaButti K."/>
            <person name="Riley R."/>
            <person name="Lipzen A."/>
            <person name="Clum A."/>
            <person name="Drula E."/>
            <person name="Henrissat B."/>
            <person name="Kohler A."/>
            <person name="Grigoriev I.V."/>
            <person name="Martin F.M."/>
            <person name="Hacquard S."/>
        </authorList>
    </citation>
    <scope>NUCLEOTIDE SEQUENCE</scope>
    <source>
        <strain evidence="2">MPI-CAGE-CH-0230</strain>
    </source>
</reference>
<sequence>MRPRFVVDRWLENEDLRELALLDWGFWGELGPLGSTVEARAPRGVYSSPGADDSDESSSSLSA</sequence>
<name>A0A9P8Y1N4_9PEZI</name>
<keyword evidence="3" id="KW-1185">Reference proteome</keyword>
<feature type="compositionally biased region" description="Low complexity" evidence="1">
    <location>
        <begin position="47"/>
        <end position="63"/>
    </location>
</feature>